<organism evidence="2 3">
    <name type="scientific">Chara braunii</name>
    <name type="common">Braun's stonewort</name>
    <dbReference type="NCBI Taxonomy" id="69332"/>
    <lineage>
        <taxon>Eukaryota</taxon>
        <taxon>Viridiplantae</taxon>
        <taxon>Streptophyta</taxon>
        <taxon>Charophyceae</taxon>
        <taxon>Charales</taxon>
        <taxon>Characeae</taxon>
        <taxon>Chara</taxon>
    </lineage>
</organism>
<feature type="region of interest" description="Disordered" evidence="1">
    <location>
        <begin position="282"/>
        <end position="371"/>
    </location>
</feature>
<protein>
    <submittedName>
        <fullName evidence="2">Uncharacterized protein</fullName>
    </submittedName>
</protein>
<gene>
    <name evidence="2" type="ORF">CBR_g49322</name>
</gene>
<dbReference type="Proteomes" id="UP000265515">
    <property type="component" value="Unassembled WGS sequence"/>
</dbReference>
<feature type="region of interest" description="Disordered" evidence="1">
    <location>
        <begin position="205"/>
        <end position="270"/>
    </location>
</feature>
<dbReference type="Gramene" id="GBG89532">
    <property type="protein sequence ID" value="GBG89532"/>
    <property type="gene ID" value="CBR_g49322"/>
</dbReference>
<keyword evidence="3" id="KW-1185">Reference proteome</keyword>
<reference evidence="2 3" key="1">
    <citation type="journal article" date="2018" name="Cell">
        <title>The Chara Genome: Secondary Complexity and Implications for Plant Terrestrialization.</title>
        <authorList>
            <person name="Nishiyama T."/>
            <person name="Sakayama H."/>
            <person name="Vries J.D."/>
            <person name="Buschmann H."/>
            <person name="Saint-Marcoux D."/>
            <person name="Ullrich K.K."/>
            <person name="Haas F.B."/>
            <person name="Vanderstraeten L."/>
            <person name="Becker D."/>
            <person name="Lang D."/>
            <person name="Vosolsobe S."/>
            <person name="Rombauts S."/>
            <person name="Wilhelmsson P.K.I."/>
            <person name="Janitza P."/>
            <person name="Kern R."/>
            <person name="Heyl A."/>
            <person name="Rumpler F."/>
            <person name="Villalobos L.I.A.C."/>
            <person name="Clay J.M."/>
            <person name="Skokan R."/>
            <person name="Toyoda A."/>
            <person name="Suzuki Y."/>
            <person name="Kagoshima H."/>
            <person name="Schijlen E."/>
            <person name="Tajeshwar N."/>
            <person name="Catarino B."/>
            <person name="Hetherington A.J."/>
            <person name="Saltykova A."/>
            <person name="Bonnot C."/>
            <person name="Breuninger H."/>
            <person name="Symeonidi A."/>
            <person name="Radhakrishnan G.V."/>
            <person name="Van Nieuwerburgh F."/>
            <person name="Deforce D."/>
            <person name="Chang C."/>
            <person name="Karol K.G."/>
            <person name="Hedrich R."/>
            <person name="Ulvskov P."/>
            <person name="Glockner G."/>
            <person name="Delwiche C.F."/>
            <person name="Petrasek J."/>
            <person name="Van de Peer Y."/>
            <person name="Friml J."/>
            <person name="Beilby M."/>
            <person name="Dolan L."/>
            <person name="Kohara Y."/>
            <person name="Sugano S."/>
            <person name="Fujiyama A."/>
            <person name="Delaux P.-M."/>
            <person name="Quint M."/>
            <person name="TheiBen G."/>
            <person name="Hagemann M."/>
            <person name="Harholt J."/>
            <person name="Dunand C."/>
            <person name="Zachgo S."/>
            <person name="Langdale J."/>
            <person name="Maumus F."/>
            <person name="Straeten D.V.D."/>
            <person name="Gould S.B."/>
            <person name="Rensing S.A."/>
        </authorList>
    </citation>
    <scope>NUCLEOTIDE SEQUENCE [LARGE SCALE GENOMIC DNA]</scope>
    <source>
        <strain evidence="2 3">S276</strain>
    </source>
</reference>
<dbReference type="Pfam" id="PF02622">
    <property type="entry name" value="DUF179"/>
    <property type="match status" value="1"/>
</dbReference>
<name>A0A388M4X6_CHABU</name>
<dbReference type="SUPFAM" id="SSF143456">
    <property type="entry name" value="VC0467-like"/>
    <property type="match status" value="1"/>
</dbReference>
<accession>A0A388M4X6</accession>
<evidence type="ECO:0000256" key="1">
    <source>
        <dbReference type="SAM" id="MobiDB-lite"/>
    </source>
</evidence>
<dbReference type="EMBL" id="BFEA01000743">
    <property type="protein sequence ID" value="GBG89532.1"/>
    <property type="molecule type" value="Genomic_DNA"/>
</dbReference>
<comment type="caution">
    <text evidence="2">The sequence shown here is derived from an EMBL/GenBank/DDBJ whole genome shotgun (WGS) entry which is preliminary data.</text>
</comment>
<dbReference type="Gene3D" id="3.40.1740.10">
    <property type="entry name" value="VC0467-like"/>
    <property type="match status" value="1"/>
</dbReference>
<dbReference type="PANTHER" id="PTHR31984">
    <property type="entry name" value="TRANSPORTER, PUTATIVE (DUF179)-RELATED"/>
    <property type="match status" value="1"/>
</dbReference>
<feature type="compositionally biased region" description="Low complexity" evidence="1">
    <location>
        <begin position="340"/>
        <end position="360"/>
    </location>
</feature>
<dbReference type="STRING" id="69332.A0A388M4X6"/>
<evidence type="ECO:0000313" key="2">
    <source>
        <dbReference type="EMBL" id="GBG89532.1"/>
    </source>
</evidence>
<dbReference type="AlphaFoldDB" id="A0A388M4X6"/>
<sequence>MAVAVARAGSQLAISWRDWESKQGVCALGKSCGYVGERDEQRKRRKGGGKSGGHRGKIERAAEGDCCEGERGASVLMMDIVGRLRCDGFLLGTSELSFLYSSSVFWEGRFSPLGRGGTLLLGGREDVWTGKKKMKKEAKQWKAENNFVGTATVSQASISARDVSSPRLLSSWRRRRTSALPGVMTPMSGFAWSRTKKHHKVCLAASKSDGGSTGDPAPDEEEDDEQEEDVVEPTPPQPSTIESLPSSSSSRSSKNDKEEEDVPSLAEVDWRSYRAQLVLREQEEELLSSSSSEDDDHNRSGQSPSPSSSPSSYRAQLVLREQEEELLSSSSSEDDDHNRSGQSPSPSSSPSSGTSRRSGGNPESSSAHGAVPAISSARMTKRWAHALLEPEPGCVLIASEELDGYPIFQRSVVLLLGCGANDGPFGVVLNLPKAMRMRQVEGLHSSIAQTFGSAVVHVGGPIDSRHFLVLHGHEGVKGFDEVMKGVYCGSTAGMEHATSLVHRKEASPDTFRFYFGYAGWGSAQLKEEIASGWWYVAACSADLITGRSVKQTPSSARKGGPPVPNPDLWEELLELMGGKYAEISRRARQKGKGGNP</sequence>
<dbReference type="OrthoDB" id="272750at2759"/>
<dbReference type="InterPro" id="IPR003774">
    <property type="entry name" value="AlgH-like"/>
</dbReference>
<feature type="compositionally biased region" description="Low complexity" evidence="1">
    <location>
        <begin position="239"/>
        <end position="252"/>
    </location>
</feature>
<feature type="compositionally biased region" description="Low complexity" evidence="1">
    <location>
        <begin position="303"/>
        <end position="312"/>
    </location>
</feature>
<dbReference type="PANTHER" id="PTHR31984:SF11">
    <property type="entry name" value="TRANSPORTER, PUTATIVE (DUF179)-RELATED"/>
    <property type="match status" value="1"/>
</dbReference>
<evidence type="ECO:0000313" key="3">
    <source>
        <dbReference type="Proteomes" id="UP000265515"/>
    </source>
</evidence>
<proteinExistence type="predicted"/>
<feature type="compositionally biased region" description="Acidic residues" evidence="1">
    <location>
        <begin position="217"/>
        <end position="231"/>
    </location>
</feature>